<dbReference type="Proteomes" id="UP000631181">
    <property type="component" value="Unassembled WGS sequence"/>
</dbReference>
<accession>A0A8J8VYF1</accession>
<dbReference type="GO" id="GO:0005975">
    <property type="term" value="P:carbohydrate metabolic process"/>
    <property type="evidence" value="ECO:0007669"/>
    <property type="project" value="InterPro"/>
</dbReference>
<evidence type="ECO:0000256" key="3">
    <source>
        <dbReference type="ARBA" id="ARBA00023052"/>
    </source>
</evidence>
<dbReference type="Pfam" id="PF03894">
    <property type="entry name" value="XFP"/>
    <property type="match status" value="1"/>
</dbReference>
<dbReference type="InterPro" id="IPR009014">
    <property type="entry name" value="Transketo_C/PFOR_II"/>
</dbReference>
<dbReference type="InterPro" id="IPR023962">
    <property type="entry name" value="Phosphoketolase"/>
</dbReference>
<feature type="domain" description="Xylulose 5-phosphate/Fructose 6-phosphate phosphoketolase N-terminal" evidence="6">
    <location>
        <begin position="29"/>
        <end position="389"/>
    </location>
</feature>
<feature type="domain" description="Xylulose 5-phosphate/Fructose 6-phosphate phosphoketolase C-terminal" evidence="5">
    <location>
        <begin position="607"/>
        <end position="808"/>
    </location>
</feature>
<dbReference type="NCBIfam" id="NF003619">
    <property type="entry name" value="PRK05261.1-4"/>
    <property type="match status" value="1"/>
</dbReference>
<evidence type="ECO:0000259" key="6">
    <source>
        <dbReference type="Pfam" id="PF09364"/>
    </source>
</evidence>
<dbReference type="Gene3D" id="3.40.50.920">
    <property type="match status" value="1"/>
</dbReference>
<dbReference type="PANTHER" id="PTHR31273">
    <property type="entry name" value="PHOSPHOKETOLASE-RELATED"/>
    <property type="match status" value="1"/>
</dbReference>
<comment type="caution">
    <text evidence="7">The sequence shown here is derived from an EMBL/GenBank/DDBJ whole genome shotgun (WGS) entry which is preliminary data.</text>
</comment>
<comment type="similarity">
    <text evidence="2">Belongs to the XFP family.</text>
</comment>
<dbReference type="PANTHER" id="PTHR31273:SF0">
    <property type="entry name" value="PHOSPHOKETOLASE-RELATED"/>
    <property type="match status" value="1"/>
</dbReference>
<dbReference type="InterPro" id="IPR005593">
    <property type="entry name" value="Xul5P/Fru6P_PKetolase"/>
</dbReference>
<comment type="cofactor">
    <cofactor evidence="1">
        <name>thiamine diphosphate</name>
        <dbReference type="ChEBI" id="CHEBI:58937"/>
    </cofactor>
</comment>
<dbReference type="NCBIfam" id="NF003617">
    <property type="entry name" value="PRK05261.1-2"/>
    <property type="match status" value="1"/>
</dbReference>
<dbReference type="InterPro" id="IPR019790">
    <property type="entry name" value="Xul5P/Fru6P_PKetolase_CS"/>
</dbReference>
<sequence length="817" mass="92173">MASTSKQDGEKSISAYGDARSTVQGECLSADEVQKMTAYFRATLYLCLGMLYLRENPLLREPLKKEHLKQRLLGHWGSDAGQSFTWLHMNRLIKKYDLDVLFVSGPGHGAPGILSHAYLEGVYSEVYPDKTEDVEGMQKFFKQFSFPGGIGSHATPETPGSIHEGGELGYSISHAFGTVFDHPNLITLTMVGDGESETGPLATSWHSNKFLNPITDGAVLPVLHLNGYKINNPTILARISHQELTSLLEGYGWKPYFVEGSHLQSMHQAMAVTLEQCVKEIREYQHQARSSGKPFRPRWPMIVLRTPKGWTAPREIDGKLLEGFWRAHQIPITDVLTNPDHLKVLESWMKSYKPEELFDDNGKLVPELRSLAPSGKSRMSANPVGNGGLLRKPLNLNDFTKYAIKDVVPGKTITGGMANMAKFLRDVVSKNMTNFRLFGPDETESNKLAEVYKAGKKVWLAEYFDEDKDGGNLDPAGRVMEMLSEHTCEGWLEGYILSGRHGLINSYEPFVHVIDSMVNQHCKWIEKCLEVEWRAKVASLNILITATVWRQDHNGFTHQDPGFLDVVANKSPEVVRIYLPPDGNTLLSVMDHCLRSVNYVNVVVADKQEHIQFLSMNDAIEHCTKGLGIWDWASNDQGAEPDVVMACCGDVSTHEALAATALLREFLPELKVRFVNVIDLFRLISNKDHPHGMPDQQWRAIFTDNKPIVFNFHSYPWLIHRLTYRRPGQHNLHVRGYREKGNIDTPFELAMRNGTDRYSLAIDAIDLIDSLGNTGASVREKFIKFRLDGKKSAFTNGLDPEHIRNWTWPYSKETKTN</sequence>
<dbReference type="Gene3D" id="3.40.50.970">
    <property type="match status" value="2"/>
</dbReference>
<dbReference type="InterPro" id="IPR018970">
    <property type="entry name" value="Xul5P/Fru6P_PKetolase_N"/>
</dbReference>
<gene>
    <name evidence="7" type="ORF">PECM_008852</name>
</gene>
<dbReference type="GO" id="GO:0016832">
    <property type="term" value="F:aldehyde-lyase activity"/>
    <property type="evidence" value="ECO:0007669"/>
    <property type="project" value="InterPro"/>
</dbReference>
<dbReference type="AlphaFoldDB" id="A0A8J8VYF1"/>
<dbReference type="SUPFAM" id="SSF52518">
    <property type="entry name" value="Thiamin diphosphate-binding fold (THDP-binding)"/>
    <property type="match status" value="2"/>
</dbReference>
<dbReference type="PROSITE" id="PS60002">
    <property type="entry name" value="PHOSPHOKETOLASE_1"/>
    <property type="match status" value="1"/>
</dbReference>
<keyword evidence="8" id="KW-1185">Reference proteome</keyword>
<keyword evidence="3" id="KW-0786">Thiamine pyrophosphate</keyword>
<dbReference type="InterPro" id="IPR018969">
    <property type="entry name" value="Xul5P/Fru6P_PKetolase_C"/>
</dbReference>
<proteinExistence type="inferred from homology"/>
<evidence type="ECO:0000256" key="1">
    <source>
        <dbReference type="ARBA" id="ARBA00001964"/>
    </source>
</evidence>
<reference evidence="7" key="1">
    <citation type="journal article" date="2020" name="Front. Microbiol.">
        <title>Gene regulatory networks of Penicillium echinulatum 2HH and Penicillium oxalicum 114-2 inferred by a computational biology approach.</title>
        <authorList>
            <person name="Lenz A.R."/>
            <person name="Galan-Vasquez E."/>
            <person name="Balbinot E."/>
            <person name="De Abreu F.P."/>
            <person name="De Oliveira N.S."/>
            <person name="Da Rosa L.O."/>
            <person name="De Avila E Silva S."/>
            <person name="Camassola M."/>
            <person name="Dillon A.J.P."/>
            <person name="Perez-Rueda E."/>
        </authorList>
    </citation>
    <scope>NUCLEOTIDE SEQUENCE</scope>
    <source>
        <strain evidence="7">S1M29</strain>
    </source>
</reference>
<dbReference type="CDD" id="cd02011">
    <property type="entry name" value="TPP_PK"/>
    <property type="match status" value="1"/>
</dbReference>
<evidence type="ECO:0000313" key="7">
    <source>
        <dbReference type="EMBL" id="KAF7714102.1"/>
    </source>
</evidence>
<dbReference type="InterPro" id="IPR029061">
    <property type="entry name" value="THDP-binding"/>
</dbReference>
<dbReference type="Pfam" id="PF09364">
    <property type="entry name" value="XFP_N"/>
    <property type="match status" value="1"/>
</dbReference>
<name>A0A8J8VYF1_9EURO</name>
<dbReference type="InterPro" id="IPR019789">
    <property type="entry name" value="Xul5P/Fru6P_PKetolase_ThDP_BS"/>
</dbReference>
<evidence type="ECO:0000313" key="8">
    <source>
        <dbReference type="Proteomes" id="UP000631181"/>
    </source>
</evidence>
<organism evidence="7 8">
    <name type="scientific">Penicillium ucsense</name>
    <dbReference type="NCBI Taxonomy" id="2839758"/>
    <lineage>
        <taxon>Eukaryota</taxon>
        <taxon>Fungi</taxon>
        <taxon>Dikarya</taxon>
        <taxon>Ascomycota</taxon>
        <taxon>Pezizomycotina</taxon>
        <taxon>Eurotiomycetes</taxon>
        <taxon>Eurotiomycetidae</taxon>
        <taxon>Eurotiales</taxon>
        <taxon>Aspergillaceae</taxon>
        <taxon>Penicillium</taxon>
    </lineage>
</organism>
<dbReference type="Pfam" id="PF09363">
    <property type="entry name" value="XFP_C"/>
    <property type="match status" value="1"/>
</dbReference>
<evidence type="ECO:0000256" key="4">
    <source>
        <dbReference type="ARBA" id="ARBA00023239"/>
    </source>
</evidence>
<protein>
    <submittedName>
        <fullName evidence="7">D-xylulose 5-phosphate/D-fructose 6-phosphate phosphoketolase</fullName>
    </submittedName>
</protein>
<dbReference type="PROSITE" id="PS60003">
    <property type="entry name" value="PHOSPHOKETOLASE_2"/>
    <property type="match status" value="1"/>
</dbReference>
<dbReference type="EMBL" id="WIWV01000096">
    <property type="protein sequence ID" value="KAF7714102.1"/>
    <property type="molecule type" value="Genomic_DNA"/>
</dbReference>
<dbReference type="PIRSF" id="PIRSF017245">
    <property type="entry name" value="Phosphoketolase"/>
    <property type="match status" value="1"/>
</dbReference>
<evidence type="ECO:0000259" key="5">
    <source>
        <dbReference type="Pfam" id="PF09363"/>
    </source>
</evidence>
<dbReference type="OrthoDB" id="2532903at2759"/>
<dbReference type="HAMAP" id="MF_01403">
    <property type="entry name" value="Phosphoketolase"/>
    <property type="match status" value="1"/>
</dbReference>
<evidence type="ECO:0000256" key="2">
    <source>
        <dbReference type="ARBA" id="ARBA00005623"/>
    </source>
</evidence>
<keyword evidence="4" id="KW-0456">Lyase</keyword>